<dbReference type="CDD" id="cd00009">
    <property type="entry name" value="AAA"/>
    <property type="match status" value="1"/>
</dbReference>
<dbReference type="InterPro" id="IPR000641">
    <property type="entry name" value="CbxX/CfxQ"/>
</dbReference>
<feature type="domain" description="AAA+ ATPase" evidence="5">
    <location>
        <begin position="702"/>
        <end position="841"/>
    </location>
</feature>
<evidence type="ECO:0000256" key="3">
    <source>
        <dbReference type="ARBA" id="ARBA00022840"/>
    </source>
</evidence>
<dbReference type="SUPFAM" id="SSF51126">
    <property type="entry name" value="Pectin lyase-like"/>
    <property type="match status" value="3"/>
</dbReference>
<dbReference type="FunFam" id="3.40.50.300:FF:000216">
    <property type="entry name" value="Type VII secretion ATPase EccA"/>
    <property type="match status" value="1"/>
</dbReference>
<dbReference type="Gene3D" id="2.160.20.10">
    <property type="entry name" value="Single-stranded right-handed beta-helix, Pectin lyase-like"/>
    <property type="match status" value="3"/>
</dbReference>
<keyword evidence="2" id="KW-0547">Nucleotide-binding</keyword>
<feature type="region of interest" description="Disordered" evidence="4">
    <location>
        <begin position="228"/>
        <end position="259"/>
    </location>
</feature>
<dbReference type="InterPro" id="IPR003593">
    <property type="entry name" value="AAA+_ATPase"/>
</dbReference>
<dbReference type="Gene3D" id="3.40.50.300">
    <property type="entry name" value="P-loop containing nucleotide triphosphate hydrolases"/>
    <property type="match status" value="1"/>
</dbReference>
<dbReference type="SMART" id="SM00382">
    <property type="entry name" value="AAA"/>
    <property type="match status" value="1"/>
</dbReference>
<comment type="caution">
    <text evidence="6">The sequence shown here is derived from an EMBL/GenBank/DDBJ whole genome shotgun (WGS) entry which is preliminary data.</text>
</comment>
<evidence type="ECO:0000259" key="5">
    <source>
        <dbReference type="SMART" id="SM00382"/>
    </source>
</evidence>
<evidence type="ECO:0000256" key="1">
    <source>
        <dbReference type="ARBA" id="ARBA00010378"/>
    </source>
</evidence>
<evidence type="ECO:0000313" key="6">
    <source>
        <dbReference type="EMBL" id="CAG6394671.1"/>
    </source>
</evidence>
<feature type="compositionally biased region" description="Low complexity" evidence="4">
    <location>
        <begin position="627"/>
        <end position="643"/>
    </location>
</feature>
<dbReference type="GO" id="GO:0016887">
    <property type="term" value="F:ATP hydrolysis activity"/>
    <property type="evidence" value="ECO:0007669"/>
    <property type="project" value="InterPro"/>
</dbReference>
<dbReference type="InterPro" id="IPR003959">
    <property type="entry name" value="ATPase_AAA_core"/>
</dbReference>
<dbReference type="SUPFAM" id="SSF52540">
    <property type="entry name" value="P-loop containing nucleoside triphosphate hydrolases"/>
    <property type="match status" value="1"/>
</dbReference>
<gene>
    <name evidence="6" type="ORF">SCOCK_290007</name>
</gene>
<dbReference type="InterPro" id="IPR050773">
    <property type="entry name" value="CbxX/CfxQ_RuBisCO_ESX"/>
</dbReference>
<feature type="compositionally biased region" description="Basic and acidic residues" evidence="4">
    <location>
        <begin position="645"/>
        <end position="654"/>
    </location>
</feature>
<keyword evidence="7" id="KW-1185">Reference proteome</keyword>
<sequence length="943" mass="95374">MKTLRVGPRGWGGHRTVTAAVRAAEPGSVVSVQPGTYTESVVLDRGVSLVAEKGAGTVRLVGGHGPALTVHGGGGTVRDLVIEHPNGEPAVSVTAGDVVIEGCEITGGPLRVTGTASPVVRDCRVHHTGEVGLHLGGDSAAVVERTEITDIASAGVFVDHGAAPVLRQVTVAGTGGHGLRFTGSSRAVAEGCEVSRTGVAAVAVDGTALPRLTDCRISDSAAAGVLVTGRAGTSGRDPDPADGGARPGQSAGAAAGGADGDAGGGASGVVLRGCRISDTATDGVHVTGQAVASLVDCRISQAGAAGVVAAGDARLRLEATAISDTKDTGLAAGGAARVEVRNGAVHRAGANGVYAADTARLELHATVVDEAAYTAVHAAGTSRLALHGCELRGTPEHGLHGVGDAVVTVEDTVIEDVGLAGLCVDGADLVARRCRITKAATGISLTTGHRPLLDGCHVDGCSGTGLDVAAGTAALVVDCRILNTGGAGVFVRERAEPWLVDCSVADTRGTGMVVREGAAPRVRGLSVTRTAKNGVYVAAGGRGSFESCDISDAGFPAVYVGAGAAPLLRGCLVHDTEEAVECAEGAAPRFVGCRVRDVRTGAFPEGAEGDEGAGAAGPGAPMPVPAGAPAGPGARATEATGGADAKGDKDGKDGEAEELALALAELEGLVGLNGVKQDVSTMVKVMQMVRQRTEAGLASPPLSRHLVFAGNSGTGKTTVARLYGRILAAVGLLSRGHLVEADRGSLVGEYVGHTAPKTTAVFRQALGGVLFIDEAYALTPGGQGADFGREAIATLVKLMEDHRDNIVVIVAGYPDEMERFIDVNPGLASRFTRTLMFEDYDDPELVRIVEWQAGHHQYELPDGTREALLGHFEALVRDDRFGNGRTARQTFQRMTENHARRVVDMVAPTTEDLVTLLPEDLPGVPGVPGASGAPGASGVAKAG</sequence>
<evidence type="ECO:0000256" key="2">
    <source>
        <dbReference type="ARBA" id="ARBA00022741"/>
    </source>
</evidence>
<dbReference type="SMART" id="SM00710">
    <property type="entry name" value="PbH1"/>
    <property type="match status" value="15"/>
</dbReference>
<dbReference type="EMBL" id="CAJSLV010000058">
    <property type="protein sequence ID" value="CAG6394671.1"/>
    <property type="molecule type" value="Genomic_DNA"/>
</dbReference>
<dbReference type="Gene3D" id="1.10.8.60">
    <property type="match status" value="1"/>
</dbReference>
<accession>A0A9W4GRG9</accession>
<dbReference type="Pfam" id="PF13229">
    <property type="entry name" value="Beta_helix"/>
    <property type="match status" value="2"/>
</dbReference>
<feature type="region of interest" description="Disordered" evidence="4">
    <location>
        <begin position="919"/>
        <end position="943"/>
    </location>
</feature>
<organism evidence="6 7">
    <name type="scientific">Actinacidiphila cocklensis</name>
    <dbReference type="NCBI Taxonomy" id="887465"/>
    <lineage>
        <taxon>Bacteria</taxon>
        <taxon>Bacillati</taxon>
        <taxon>Actinomycetota</taxon>
        <taxon>Actinomycetes</taxon>
        <taxon>Kitasatosporales</taxon>
        <taxon>Streptomycetaceae</taxon>
        <taxon>Actinacidiphila</taxon>
    </lineage>
</organism>
<reference evidence="6" key="1">
    <citation type="submission" date="2021-05" db="EMBL/GenBank/DDBJ databases">
        <authorList>
            <person name="Arsene-Ploetze F."/>
        </authorList>
    </citation>
    <scope>NUCLEOTIDE SEQUENCE</scope>
    <source>
        <strain evidence="6">DSM 42138</strain>
    </source>
</reference>
<keyword evidence="3" id="KW-0067">ATP-binding</keyword>
<dbReference type="InterPro" id="IPR041627">
    <property type="entry name" value="AAA_lid_6"/>
</dbReference>
<dbReference type="Pfam" id="PF00004">
    <property type="entry name" value="AAA"/>
    <property type="match status" value="1"/>
</dbReference>
<dbReference type="InterPro" id="IPR012334">
    <property type="entry name" value="Pectin_lyas_fold"/>
</dbReference>
<comment type="similarity">
    <text evidence="1">Belongs to the CbxX/CfxQ family.</text>
</comment>
<dbReference type="PRINTS" id="PR00819">
    <property type="entry name" value="CBXCFQXSUPER"/>
</dbReference>
<evidence type="ECO:0000313" key="7">
    <source>
        <dbReference type="Proteomes" id="UP001152519"/>
    </source>
</evidence>
<dbReference type="PANTHER" id="PTHR43392">
    <property type="entry name" value="AAA-TYPE ATPASE FAMILY PROTEIN / ANKYRIN REPEAT FAMILY PROTEIN"/>
    <property type="match status" value="1"/>
</dbReference>
<protein>
    <submittedName>
        <fullName evidence="6">Right handed beta helix region</fullName>
    </submittedName>
</protein>
<dbReference type="Pfam" id="PF17866">
    <property type="entry name" value="AAA_lid_6"/>
    <property type="match status" value="1"/>
</dbReference>
<evidence type="ECO:0000256" key="4">
    <source>
        <dbReference type="SAM" id="MobiDB-lite"/>
    </source>
</evidence>
<dbReference type="InterPro" id="IPR011050">
    <property type="entry name" value="Pectin_lyase_fold/virulence"/>
</dbReference>
<feature type="region of interest" description="Disordered" evidence="4">
    <location>
        <begin position="604"/>
        <end position="654"/>
    </location>
</feature>
<dbReference type="PANTHER" id="PTHR43392:SF2">
    <property type="entry name" value="AAA-TYPE ATPASE FAMILY PROTEIN _ ANKYRIN REPEAT FAMILY PROTEIN"/>
    <property type="match status" value="1"/>
</dbReference>
<dbReference type="AlphaFoldDB" id="A0A9W4GRG9"/>
<dbReference type="GO" id="GO:0005524">
    <property type="term" value="F:ATP binding"/>
    <property type="evidence" value="ECO:0007669"/>
    <property type="project" value="UniProtKB-KW"/>
</dbReference>
<name>A0A9W4GRG9_9ACTN</name>
<feature type="compositionally biased region" description="Low complexity" evidence="4">
    <location>
        <begin position="243"/>
        <end position="253"/>
    </location>
</feature>
<dbReference type="Proteomes" id="UP001152519">
    <property type="component" value="Unassembled WGS sequence"/>
</dbReference>
<dbReference type="InterPro" id="IPR006626">
    <property type="entry name" value="PbH1"/>
</dbReference>
<dbReference type="InterPro" id="IPR027417">
    <property type="entry name" value="P-loop_NTPase"/>
</dbReference>
<feature type="compositionally biased region" description="Low complexity" evidence="4">
    <location>
        <begin position="922"/>
        <end position="943"/>
    </location>
</feature>
<proteinExistence type="inferred from homology"/>
<dbReference type="InterPro" id="IPR039448">
    <property type="entry name" value="Beta_helix"/>
</dbReference>